<evidence type="ECO:0000256" key="9">
    <source>
        <dbReference type="PIRSR" id="PIRSR001589-2"/>
    </source>
</evidence>
<evidence type="ECO:0000256" key="10">
    <source>
        <dbReference type="PIRSR" id="PIRSR001589-3"/>
    </source>
</evidence>
<comment type="catalytic activity">
    <reaction evidence="7">
        <text>L-aspartate + L-glutamine + ATP + H2O = L-asparagine + L-glutamate + AMP + diphosphate + H(+)</text>
        <dbReference type="Rhea" id="RHEA:12228"/>
        <dbReference type="ChEBI" id="CHEBI:15377"/>
        <dbReference type="ChEBI" id="CHEBI:15378"/>
        <dbReference type="ChEBI" id="CHEBI:29985"/>
        <dbReference type="ChEBI" id="CHEBI:29991"/>
        <dbReference type="ChEBI" id="CHEBI:30616"/>
        <dbReference type="ChEBI" id="CHEBI:33019"/>
        <dbReference type="ChEBI" id="CHEBI:58048"/>
        <dbReference type="ChEBI" id="CHEBI:58359"/>
        <dbReference type="ChEBI" id="CHEBI:456215"/>
        <dbReference type="EC" id="6.3.5.4"/>
    </reaction>
</comment>
<keyword evidence="6 8" id="KW-0315">Glutamine amidotransferase</keyword>
<evidence type="ECO:0000256" key="3">
    <source>
        <dbReference type="ARBA" id="ARBA00012737"/>
    </source>
</evidence>
<accession>A4U189</accession>
<dbReference type="GO" id="GO:0005829">
    <property type="term" value="C:cytosol"/>
    <property type="evidence" value="ECO:0007669"/>
    <property type="project" value="TreeGrafter"/>
</dbReference>
<dbReference type="InterPro" id="IPR006426">
    <property type="entry name" value="Asn_synth_AEB"/>
</dbReference>
<dbReference type="Gene3D" id="3.40.50.620">
    <property type="entry name" value="HUPs"/>
    <property type="match status" value="2"/>
</dbReference>
<keyword evidence="8" id="KW-0028">Amino-acid biosynthesis</keyword>
<dbReference type="InterPro" id="IPR051786">
    <property type="entry name" value="ASN_synthetase/amidase"/>
</dbReference>
<dbReference type="PIRSF" id="PIRSF001589">
    <property type="entry name" value="Asn_synthetase_glu-h"/>
    <property type="match status" value="1"/>
</dbReference>
<evidence type="ECO:0000256" key="4">
    <source>
        <dbReference type="ARBA" id="ARBA00022741"/>
    </source>
</evidence>
<sequence>MCGIAGFIGNWGGLDRAGILAAMTTALAHRGPDGQGQWLDDRVALGHRRLSVIDLSDHASQPMIGPSGAVLVFNGEIYNFRELRKTLEEAGNHFRTDSDTEVLLRLWEIHGPQCLSMLIGMFAFALWDAQRGRVFLARDRLGKKPLYYCRNDHGMAFASEVKALMALPKIAANAEIDPLAMSDFLSLGYILTPKSAFRNISRLPAAHYAEYNVNNGSWQCFEYWRLEEHFLSPRLPHNKEINEQFMDLLTDAVRLRLRSDVPVGIFLSGGMDSSAVAAIAAGLDKASTKAFCVGFHEQSYDESVHAQAVADHLGIPLTILENRPADDALIQFLIGQVDEPFADTSIMPTYLLNENARKHVTVALTGDGADEILAGYPTYRANSYHKVVRRLPRGVMGGLSRMANHMLRPRYRKVGWDYKVRQFLRGHALSPEQAHYSWRTVFSEAEKHQLMGAELVRSCRGYDPFTTFAEAFAKVQGANFLDQSLFVDTKTWLQDDILVKADRASMAASLEIRSPFLDHRLVEFTARLPVSAKMDLRRQKIILKDVMKDILPDRVMRRRKAGFNAPTLSLQKTALSHPGPDGWFNQSHHLDPRREDITYKSFSLAMLGAWLQLFERFRETGYWKL</sequence>
<dbReference type="GO" id="GO:0006529">
    <property type="term" value="P:asparagine biosynthetic process"/>
    <property type="evidence" value="ECO:0007669"/>
    <property type="project" value="UniProtKB-KW"/>
</dbReference>
<dbReference type="CDD" id="cd01991">
    <property type="entry name" value="Asn_synthase_B_C"/>
    <property type="match status" value="1"/>
</dbReference>
<keyword evidence="8" id="KW-0061">Asparagine biosynthesis</keyword>
<feature type="binding site" evidence="9">
    <location>
        <position position="99"/>
    </location>
    <ligand>
        <name>L-glutamine</name>
        <dbReference type="ChEBI" id="CHEBI:58359"/>
    </ligand>
</feature>
<feature type="domain" description="Glutamine amidotransferase type-2" evidence="11">
    <location>
        <begin position="2"/>
        <end position="214"/>
    </location>
</feature>
<dbReference type="InterPro" id="IPR029055">
    <property type="entry name" value="Ntn_hydrolases_N"/>
</dbReference>
<evidence type="ECO:0000313" key="12">
    <source>
        <dbReference type="EMBL" id="CAM76646.1"/>
    </source>
</evidence>
<gene>
    <name evidence="12" type="ORF">MGR_1176</name>
</gene>
<evidence type="ECO:0000256" key="2">
    <source>
        <dbReference type="ARBA" id="ARBA00005752"/>
    </source>
</evidence>
<dbReference type="InterPro" id="IPR001962">
    <property type="entry name" value="Asn_synthase"/>
</dbReference>
<feature type="active site" description="For GATase activity" evidence="8">
    <location>
        <position position="2"/>
    </location>
</feature>
<dbReference type="AlphaFoldDB" id="A4U189"/>
<dbReference type="PROSITE" id="PS51278">
    <property type="entry name" value="GATASE_TYPE_2"/>
    <property type="match status" value="1"/>
</dbReference>
<dbReference type="PANTHER" id="PTHR43284">
    <property type="entry name" value="ASPARAGINE SYNTHETASE (GLUTAMINE-HYDROLYZING)"/>
    <property type="match status" value="1"/>
</dbReference>
<dbReference type="InterPro" id="IPR017932">
    <property type="entry name" value="GATase_2_dom"/>
</dbReference>
<dbReference type="InterPro" id="IPR014729">
    <property type="entry name" value="Rossmann-like_a/b/a_fold"/>
</dbReference>
<evidence type="ECO:0000256" key="5">
    <source>
        <dbReference type="ARBA" id="ARBA00022840"/>
    </source>
</evidence>
<dbReference type="EMBL" id="CU459003">
    <property type="protein sequence ID" value="CAM76646.1"/>
    <property type="molecule type" value="Genomic_DNA"/>
</dbReference>
<keyword evidence="5 9" id="KW-0067">ATP-binding</keyword>
<evidence type="ECO:0000256" key="8">
    <source>
        <dbReference type="PIRSR" id="PIRSR001589-1"/>
    </source>
</evidence>
<dbReference type="RefSeq" id="WP_106003052.1">
    <property type="nucleotide sequence ID" value="NZ_CP027527.1"/>
</dbReference>
<dbReference type="SUPFAM" id="SSF52402">
    <property type="entry name" value="Adenine nucleotide alpha hydrolases-like"/>
    <property type="match status" value="1"/>
</dbReference>
<evidence type="ECO:0000256" key="7">
    <source>
        <dbReference type="ARBA" id="ARBA00048741"/>
    </source>
</evidence>
<evidence type="ECO:0000259" key="11">
    <source>
        <dbReference type="PROSITE" id="PS51278"/>
    </source>
</evidence>
<dbReference type="GO" id="GO:0005524">
    <property type="term" value="F:ATP binding"/>
    <property type="evidence" value="ECO:0007669"/>
    <property type="project" value="UniProtKB-KW"/>
</dbReference>
<evidence type="ECO:0000256" key="1">
    <source>
        <dbReference type="ARBA" id="ARBA00005187"/>
    </source>
</evidence>
<dbReference type="InterPro" id="IPR033738">
    <property type="entry name" value="AsnB_N"/>
</dbReference>
<dbReference type="GO" id="GO:0004066">
    <property type="term" value="F:asparagine synthase (glutamine-hydrolyzing) activity"/>
    <property type="evidence" value="ECO:0007669"/>
    <property type="project" value="UniProtKB-EC"/>
</dbReference>
<feature type="site" description="Important for beta-aspartyl-AMP intermediate formation" evidence="10">
    <location>
        <position position="367"/>
    </location>
</feature>
<proteinExistence type="inferred from homology"/>
<dbReference type="NCBIfam" id="TIGR01536">
    <property type="entry name" value="asn_synth_AEB"/>
    <property type="match status" value="1"/>
</dbReference>
<feature type="binding site" evidence="9">
    <location>
        <position position="293"/>
    </location>
    <ligand>
        <name>ATP</name>
        <dbReference type="ChEBI" id="CHEBI:30616"/>
    </ligand>
</feature>
<keyword evidence="4 9" id="KW-0547">Nucleotide-binding</keyword>
<comment type="pathway">
    <text evidence="1">Amino-acid biosynthesis; L-asparagine biosynthesis; L-asparagine from L-aspartate (L-Gln route): step 1/1.</text>
</comment>
<dbReference type="Pfam" id="PF00733">
    <property type="entry name" value="Asn_synthase"/>
    <property type="match status" value="1"/>
</dbReference>
<dbReference type="CDD" id="cd00712">
    <property type="entry name" value="AsnB"/>
    <property type="match status" value="1"/>
</dbReference>
<organism evidence="12">
    <name type="scientific">Magnetospirillum gryphiswaldense</name>
    <dbReference type="NCBI Taxonomy" id="55518"/>
    <lineage>
        <taxon>Bacteria</taxon>
        <taxon>Pseudomonadati</taxon>
        <taxon>Pseudomonadota</taxon>
        <taxon>Alphaproteobacteria</taxon>
        <taxon>Rhodospirillales</taxon>
        <taxon>Rhodospirillaceae</taxon>
        <taxon>Magnetospirillum</taxon>
    </lineage>
</organism>
<dbReference type="EC" id="6.3.5.4" evidence="3"/>
<protein>
    <recommendedName>
        <fullName evidence="3">asparagine synthase (glutamine-hydrolyzing)</fullName>
        <ecNumber evidence="3">6.3.5.4</ecNumber>
    </recommendedName>
</protein>
<dbReference type="PANTHER" id="PTHR43284:SF1">
    <property type="entry name" value="ASPARAGINE SYNTHETASE"/>
    <property type="match status" value="1"/>
</dbReference>
<reference evidence="12" key="1">
    <citation type="journal article" date="2007" name="J. Bacteriol.">
        <title>Comparative genome analysis of four magnetotactic bacteria reveals a complex set of group-specific genes implicated in magnetosome biomineralization and function.</title>
        <authorList>
            <person name="Richter M."/>
            <person name="Kube M."/>
            <person name="Bazylinski D.A."/>
            <person name="Lombardot T."/>
            <person name="Gloeckner F.O."/>
            <person name="Reinhardt R."/>
            <person name="Schueler D."/>
        </authorList>
    </citation>
    <scope>NUCLEOTIDE SEQUENCE</scope>
    <source>
        <strain evidence="12">MSR-1</strain>
    </source>
</reference>
<comment type="similarity">
    <text evidence="2">Belongs to the asparagine synthetase family.</text>
</comment>
<dbReference type="SUPFAM" id="SSF56235">
    <property type="entry name" value="N-terminal nucleophile aminohydrolases (Ntn hydrolases)"/>
    <property type="match status" value="1"/>
</dbReference>
<dbReference type="Gene3D" id="3.60.20.10">
    <property type="entry name" value="Glutamine Phosphoribosylpyrophosphate, subunit 1, domain 1"/>
    <property type="match status" value="1"/>
</dbReference>
<name>A4U189_9PROT</name>
<dbReference type="Pfam" id="PF13537">
    <property type="entry name" value="GATase_7"/>
    <property type="match status" value="1"/>
</dbReference>
<evidence type="ECO:0000256" key="6">
    <source>
        <dbReference type="ARBA" id="ARBA00022962"/>
    </source>
</evidence>